<feature type="transmembrane region" description="Helical" evidence="1">
    <location>
        <begin position="21"/>
        <end position="47"/>
    </location>
</feature>
<dbReference type="RefSeq" id="WP_008834062.1">
    <property type="nucleotide sequence ID" value="NZ_AHAM01000021.1"/>
</dbReference>
<gene>
    <name evidence="2" type="ORF">MAXJ12_02026</name>
</gene>
<dbReference type="EMBL" id="AHAM01000021">
    <property type="protein sequence ID" value="EHK59013.1"/>
    <property type="molecule type" value="Genomic_DNA"/>
</dbReference>
<dbReference type="InterPro" id="IPR025356">
    <property type="entry name" value="DUF4260"/>
</dbReference>
<evidence type="ECO:0000313" key="3">
    <source>
        <dbReference type="Proteomes" id="UP000003250"/>
    </source>
</evidence>
<dbReference type="PATRIC" id="fig|1107882.3.peg.403"/>
<proteinExistence type="predicted"/>
<dbReference type="Proteomes" id="UP000003250">
    <property type="component" value="Unassembled WGS sequence"/>
</dbReference>
<evidence type="ECO:0000313" key="2">
    <source>
        <dbReference type="EMBL" id="EHK59013.1"/>
    </source>
</evidence>
<keyword evidence="1" id="KW-0472">Membrane</keyword>
<dbReference type="OrthoDB" id="9813911at2"/>
<keyword evidence="1" id="KW-0812">Transmembrane</keyword>
<dbReference type="Pfam" id="PF14079">
    <property type="entry name" value="DUF4260"/>
    <property type="match status" value="1"/>
</dbReference>
<accession>H0HJV0</accession>
<name>H0HJV0_9HYPH</name>
<evidence type="ECO:0008006" key="4">
    <source>
        <dbReference type="Google" id="ProtNLM"/>
    </source>
</evidence>
<keyword evidence="1" id="KW-1133">Transmembrane helix</keyword>
<reference evidence="2 3" key="1">
    <citation type="journal article" date="2012" name="J. Bacteriol.">
        <title>Draft Genome Sequence of Mesorhizobium alhagi CCNWXJ12-2T, a Novel Salt-Resistant Species Isolated from the Desert of Northwestern China.</title>
        <authorList>
            <person name="Zhou M."/>
            <person name="Chen W."/>
            <person name="Chen H."/>
            <person name="Wei G."/>
        </authorList>
    </citation>
    <scope>NUCLEOTIDE SEQUENCE [LARGE SCALE GENOMIC DNA]</scope>
    <source>
        <strain evidence="2 3">CCNWXJ12-2</strain>
    </source>
</reference>
<feature type="transmembrane region" description="Helical" evidence="1">
    <location>
        <begin position="67"/>
        <end position="89"/>
    </location>
</feature>
<keyword evidence="3" id="KW-1185">Reference proteome</keyword>
<protein>
    <recommendedName>
        <fullName evidence="4">DUF4260 family protein</fullName>
    </recommendedName>
</protein>
<sequence>MSEQRRSLGPIDLLVRLEWAFLFVLCCAAYALSGGSGLLFFLLILAPDLSMLGYLAGPRIGAFAYNLFHALILPLCLLAFGFLAGQYLAMHIAAIWLAHIAIDRALGYGLKFSTGFQDTHLGRIGRDRSVNP</sequence>
<organism evidence="2 3">
    <name type="scientific">Mesorhizobium alhagi CCNWXJ12-2</name>
    <dbReference type="NCBI Taxonomy" id="1107882"/>
    <lineage>
        <taxon>Bacteria</taxon>
        <taxon>Pseudomonadati</taxon>
        <taxon>Pseudomonadota</taxon>
        <taxon>Alphaproteobacteria</taxon>
        <taxon>Hyphomicrobiales</taxon>
        <taxon>Phyllobacteriaceae</taxon>
        <taxon>Allomesorhizobium</taxon>
    </lineage>
</organism>
<dbReference type="AlphaFoldDB" id="H0HJV0"/>
<evidence type="ECO:0000256" key="1">
    <source>
        <dbReference type="SAM" id="Phobius"/>
    </source>
</evidence>